<organism evidence="1 2">
    <name type="scientific">Plantactinospora endophytica</name>
    <dbReference type="NCBI Taxonomy" id="673535"/>
    <lineage>
        <taxon>Bacteria</taxon>
        <taxon>Bacillati</taxon>
        <taxon>Actinomycetota</taxon>
        <taxon>Actinomycetes</taxon>
        <taxon>Micromonosporales</taxon>
        <taxon>Micromonosporaceae</taxon>
        <taxon>Plantactinospora</taxon>
    </lineage>
</organism>
<keyword evidence="2" id="KW-1185">Reference proteome</keyword>
<dbReference type="RefSeq" id="WP_203871451.1">
    <property type="nucleotide sequence ID" value="NZ_BONW01000052.1"/>
</dbReference>
<evidence type="ECO:0000313" key="2">
    <source>
        <dbReference type="Proteomes" id="UP000646749"/>
    </source>
</evidence>
<gene>
    <name evidence="1" type="ORF">Pen02_80860</name>
</gene>
<reference evidence="1 2" key="1">
    <citation type="submission" date="2021-01" db="EMBL/GenBank/DDBJ databases">
        <title>Whole genome shotgun sequence of Plantactinospora endophytica NBRC 110450.</title>
        <authorList>
            <person name="Komaki H."/>
            <person name="Tamura T."/>
        </authorList>
    </citation>
    <scope>NUCLEOTIDE SEQUENCE [LARGE SCALE GENOMIC DNA]</scope>
    <source>
        <strain evidence="1 2">NBRC 110450</strain>
    </source>
</reference>
<sequence length="54" mass="6237">MPDALTGLLGLAVVIAAAVGLWKWAHRDDDVWIDDDGCGSYYYEEWGEWYEEER</sequence>
<protein>
    <submittedName>
        <fullName evidence="1">Uncharacterized protein</fullName>
    </submittedName>
</protein>
<proteinExistence type="predicted"/>
<dbReference type="Proteomes" id="UP000646749">
    <property type="component" value="Unassembled WGS sequence"/>
</dbReference>
<evidence type="ECO:0000313" key="1">
    <source>
        <dbReference type="EMBL" id="GIG93150.1"/>
    </source>
</evidence>
<accession>A0ABQ4EEK7</accession>
<name>A0ABQ4EEK7_9ACTN</name>
<comment type="caution">
    <text evidence="1">The sequence shown here is derived from an EMBL/GenBank/DDBJ whole genome shotgun (WGS) entry which is preliminary data.</text>
</comment>
<dbReference type="EMBL" id="BONW01000052">
    <property type="protein sequence ID" value="GIG93150.1"/>
    <property type="molecule type" value="Genomic_DNA"/>
</dbReference>